<sequence>MDLASRRQYRGHPMSRYIAATLLALAAAIVTVVDFGLGFDQPGHGAAAFLLLP</sequence>
<keyword evidence="2" id="KW-1185">Reference proteome</keyword>
<name>A0ABS1JQL9_9BURK</name>
<reference evidence="1 2" key="1">
    <citation type="journal article" date="2017" name="Int. J. Syst. Evol. Microbiol.">
        <title>Ramlibacter alkalitolerans sp. nov., alkali-tolerant bacterium isolated from soil of ginseng.</title>
        <authorList>
            <person name="Lee D.H."/>
            <person name="Cha C.J."/>
        </authorList>
    </citation>
    <scope>NUCLEOTIDE SEQUENCE [LARGE SCALE GENOMIC DNA]</scope>
    <source>
        <strain evidence="1 2">KACC 19305</strain>
    </source>
</reference>
<evidence type="ECO:0000313" key="2">
    <source>
        <dbReference type="Proteomes" id="UP000622707"/>
    </source>
</evidence>
<comment type="caution">
    <text evidence="1">The sequence shown here is derived from an EMBL/GenBank/DDBJ whole genome shotgun (WGS) entry which is preliminary data.</text>
</comment>
<accession>A0ABS1JQL9</accession>
<proteinExistence type="predicted"/>
<organism evidence="1 2">
    <name type="scientific">Ramlibacter alkalitolerans</name>
    <dbReference type="NCBI Taxonomy" id="2039631"/>
    <lineage>
        <taxon>Bacteria</taxon>
        <taxon>Pseudomonadati</taxon>
        <taxon>Pseudomonadota</taxon>
        <taxon>Betaproteobacteria</taxon>
        <taxon>Burkholderiales</taxon>
        <taxon>Comamonadaceae</taxon>
        <taxon>Ramlibacter</taxon>
    </lineage>
</organism>
<dbReference type="EMBL" id="JAEQND010000008">
    <property type="protein sequence ID" value="MBL0426554.1"/>
    <property type="molecule type" value="Genomic_DNA"/>
</dbReference>
<dbReference type="RefSeq" id="WP_201690753.1">
    <property type="nucleotide sequence ID" value="NZ_JAEQND010000008.1"/>
</dbReference>
<dbReference type="Proteomes" id="UP000622707">
    <property type="component" value="Unassembled WGS sequence"/>
</dbReference>
<protein>
    <submittedName>
        <fullName evidence="1">Uncharacterized protein</fullName>
    </submittedName>
</protein>
<evidence type="ECO:0000313" key="1">
    <source>
        <dbReference type="EMBL" id="MBL0426554.1"/>
    </source>
</evidence>
<gene>
    <name evidence="1" type="ORF">JI746_15675</name>
</gene>